<dbReference type="InterPro" id="IPR015915">
    <property type="entry name" value="Kelch-typ_b-propeller"/>
</dbReference>
<reference evidence="3 4" key="1">
    <citation type="journal article" date="2017" name="Mol. Biol. Evol.">
        <title>The 4-celled Tetrabaena socialis nuclear genome reveals the essential components for genetic control of cell number at the origin of multicellularity in the volvocine lineage.</title>
        <authorList>
            <person name="Featherston J."/>
            <person name="Arakaki Y."/>
            <person name="Hanschen E.R."/>
            <person name="Ferris P.J."/>
            <person name="Michod R.E."/>
            <person name="Olson B.J.S.C."/>
            <person name="Nozaki H."/>
            <person name="Durand P.M."/>
        </authorList>
    </citation>
    <scope>NUCLEOTIDE SEQUENCE [LARGE SCALE GENOMIC DNA]</scope>
    <source>
        <strain evidence="3 4">NIES-571</strain>
    </source>
</reference>
<dbReference type="AlphaFoldDB" id="A0A2J8AF49"/>
<dbReference type="OrthoDB" id="530324at2759"/>
<dbReference type="PANTHER" id="PTHR24412:SF489">
    <property type="entry name" value="RING FINGER DOMAIN AND KELCH REPEAT-CONTAINING PROTEIN DDB_G0271372"/>
    <property type="match status" value="1"/>
</dbReference>
<dbReference type="SMART" id="SM00612">
    <property type="entry name" value="Kelch"/>
    <property type="match status" value="1"/>
</dbReference>
<dbReference type="Pfam" id="PF24681">
    <property type="entry name" value="Kelch_KLHDC2_KLHL20_DRC7"/>
    <property type="match status" value="1"/>
</dbReference>
<name>A0A2J8AF49_9CHLO</name>
<protein>
    <submittedName>
        <fullName evidence="3">Kelch-like protein 38</fullName>
    </submittedName>
</protein>
<dbReference type="Gene3D" id="2.120.10.80">
    <property type="entry name" value="Kelch-type beta propeller"/>
    <property type="match status" value="2"/>
</dbReference>
<accession>A0A2J8AF49</accession>
<organism evidence="3 4">
    <name type="scientific">Tetrabaena socialis</name>
    <dbReference type="NCBI Taxonomy" id="47790"/>
    <lineage>
        <taxon>Eukaryota</taxon>
        <taxon>Viridiplantae</taxon>
        <taxon>Chlorophyta</taxon>
        <taxon>core chlorophytes</taxon>
        <taxon>Chlorophyceae</taxon>
        <taxon>CS clade</taxon>
        <taxon>Chlamydomonadales</taxon>
        <taxon>Tetrabaenaceae</taxon>
        <taxon>Tetrabaena</taxon>
    </lineage>
</organism>
<dbReference type="PANTHER" id="PTHR24412">
    <property type="entry name" value="KELCH PROTEIN"/>
    <property type="match status" value="1"/>
</dbReference>
<dbReference type="Proteomes" id="UP000236333">
    <property type="component" value="Unassembled WGS sequence"/>
</dbReference>
<keyword evidence="4" id="KW-1185">Reference proteome</keyword>
<dbReference type="InterPro" id="IPR006652">
    <property type="entry name" value="Kelch_1"/>
</dbReference>
<dbReference type="EMBL" id="PGGS01000037">
    <property type="protein sequence ID" value="PNH11140.1"/>
    <property type="molecule type" value="Genomic_DNA"/>
</dbReference>
<keyword evidence="1" id="KW-0880">Kelch repeat</keyword>
<keyword evidence="2" id="KW-0677">Repeat</keyword>
<comment type="caution">
    <text evidence="3">The sequence shown here is derived from an EMBL/GenBank/DDBJ whole genome shotgun (WGS) entry which is preliminary data.</text>
</comment>
<sequence length="333" mass="35446">MPAKLGEVTAGVCKGKKGNPILVVVGQGSLTSKADTDLTLIFNMKSQKWHKKAKRPFKGHHHAAVGVGNRLYLIGGFLGGSSDRLQIYDCRKGQWSEGPKPPFASGGGAATVIGDSIIYCGGVTDGNLIRGPARKDCARYDVKDKKWSTDVPPMPYGVHHAAAGSDGKRAMFFGGRTSSGNHVFGGVGYTQIYDLKTKVQERAAGRVRGVLATDLAHGRLSGLSSKEAQGGFFTAPSARKWSSSKDHKGPAPLHVPRGGMGGAPFLGGKLWVIGGEAQYDPRTDKWEESLYHIPIPHHGTYPLLAYDGKIYVCGGGIKAGRSESNVCSTVRFK</sequence>
<evidence type="ECO:0000256" key="1">
    <source>
        <dbReference type="ARBA" id="ARBA00022441"/>
    </source>
</evidence>
<dbReference type="SUPFAM" id="SSF117281">
    <property type="entry name" value="Kelch motif"/>
    <property type="match status" value="2"/>
</dbReference>
<evidence type="ECO:0000313" key="4">
    <source>
        <dbReference type="Proteomes" id="UP000236333"/>
    </source>
</evidence>
<evidence type="ECO:0000256" key="2">
    <source>
        <dbReference type="ARBA" id="ARBA00022737"/>
    </source>
</evidence>
<evidence type="ECO:0000313" key="3">
    <source>
        <dbReference type="EMBL" id="PNH11140.1"/>
    </source>
</evidence>
<gene>
    <name evidence="3" type="ORF">TSOC_002063</name>
</gene>
<proteinExistence type="predicted"/>